<dbReference type="CDD" id="cd08071">
    <property type="entry name" value="MPN_DUF2466"/>
    <property type="match status" value="1"/>
</dbReference>
<keyword evidence="8" id="KW-1185">Reference proteome</keyword>
<dbReference type="GO" id="GO:0006508">
    <property type="term" value="P:proteolysis"/>
    <property type="evidence" value="ECO:0007669"/>
    <property type="project" value="UniProtKB-KW"/>
</dbReference>
<evidence type="ECO:0000256" key="3">
    <source>
        <dbReference type="ARBA" id="ARBA00022801"/>
    </source>
</evidence>
<evidence type="ECO:0000259" key="6">
    <source>
        <dbReference type="PROSITE" id="PS50249"/>
    </source>
</evidence>
<dbReference type="InterPro" id="IPR001405">
    <property type="entry name" value="UPF0758"/>
</dbReference>
<dbReference type="PANTHER" id="PTHR30471:SF3">
    <property type="entry name" value="UPF0758 PROTEIN YEES-RELATED"/>
    <property type="match status" value="1"/>
</dbReference>
<dbReference type="SUPFAM" id="SSF102712">
    <property type="entry name" value="JAB1/MPN domain"/>
    <property type="match status" value="1"/>
</dbReference>
<dbReference type="GO" id="GO:0046872">
    <property type="term" value="F:metal ion binding"/>
    <property type="evidence" value="ECO:0007669"/>
    <property type="project" value="UniProtKB-KW"/>
</dbReference>
<keyword evidence="3" id="KW-0378">Hydrolase</keyword>
<reference evidence="7 8" key="1">
    <citation type="journal article" date="2020" name="Nature">
        <title>Bacterial chemolithoautotrophy via manganese oxidation.</title>
        <authorList>
            <person name="Yu H."/>
            <person name="Leadbetter J.R."/>
        </authorList>
    </citation>
    <scope>NUCLEOTIDE SEQUENCE [LARGE SCALE GENOMIC DNA]</scope>
    <source>
        <strain evidence="7 8">Mn-1</strain>
    </source>
</reference>
<dbReference type="GO" id="GO:0008237">
    <property type="term" value="F:metallopeptidase activity"/>
    <property type="evidence" value="ECO:0007669"/>
    <property type="project" value="UniProtKB-KW"/>
</dbReference>
<dbReference type="PANTHER" id="PTHR30471">
    <property type="entry name" value="DNA REPAIR PROTEIN RADC"/>
    <property type="match status" value="1"/>
</dbReference>
<evidence type="ECO:0000256" key="2">
    <source>
        <dbReference type="ARBA" id="ARBA00022723"/>
    </source>
</evidence>
<protein>
    <submittedName>
        <fullName evidence="7">JAB domain-containing protein</fullName>
    </submittedName>
</protein>
<evidence type="ECO:0000256" key="4">
    <source>
        <dbReference type="ARBA" id="ARBA00022833"/>
    </source>
</evidence>
<name>A0A7X6DQC7_9BACT</name>
<dbReference type="PROSITE" id="PS01302">
    <property type="entry name" value="UPF0758"/>
    <property type="match status" value="1"/>
</dbReference>
<dbReference type="RefSeq" id="WP_168059812.1">
    <property type="nucleotide sequence ID" value="NZ_VTOW01000002.1"/>
</dbReference>
<organism evidence="7 8">
    <name type="scientific">Candidatus Manganitrophus noduliformans</name>
    <dbReference type="NCBI Taxonomy" id="2606439"/>
    <lineage>
        <taxon>Bacteria</taxon>
        <taxon>Pseudomonadati</taxon>
        <taxon>Nitrospirota</taxon>
        <taxon>Nitrospiria</taxon>
        <taxon>Candidatus Troglogloeales</taxon>
        <taxon>Candidatus Manganitrophaceae</taxon>
        <taxon>Candidatus Manganitrophus</taxon>
    </lineage>
</organism>
<accession>A0A7X6DQC7</accession>
<gene>
    <name evidence="7" type="ORF">MNODULE_11175</name>
</gene>
<keyword evidence="4" id="KW-0862">Zinc</keyword>
<comment type="caution">
    <text evidence="7">The sequence shown here is derived from an EMBL/GenBank/DDBJ whole genome shotgun (WGS) entry which is preliminary data.</text>
</comment>
<proteinExistence type="predicted"/>
<dbReference type="Proteomes" id="UP000534783">
    <property type="component" value="Unassembled WGS sequence"/>
</dbReference>
<dbReference type="InterPro" id="IPR037518">
    <property type="entry name" value="MPN"/>
</dbReference>
<dbReference type="Pfam" id="PF04002">
    <property type="entry name" value="RadC"/>
    <property type="match status" value="1"/>
</dbReference>
<dbReference type="InterPro" id="IPR020891">
    <property type="entry name" value="UPF0758_CS"/>
</dbReference>
<evidence type="ECO:0000313" key="7">
    <source>
        <dbReference type="EMBL" id="NKE71299.1"/>
    </source>
</evidence>
<keyword evidence="1" id="KW-0645">Protease</keyword>
<dbReference type="AlphaFoldDB" id="A0A7X6DQC7"/>
<dbReference type="Gene3D" id="3.40.140.10">
    <property type="entry name" value="Cytidine Deaminase, domain 2"/>
    <property type="match status" value="1"/>
</dbReference>
<keyword evidence="5" id="KW-0482">Metalloprotease</keyword>
<dbReference type="EMBL" id="VTOW01000002">
    <property type="protein sequence ID" value="NKE71299.1"/>
    <property type="molecule type" value="Genomic_DNA"/>
</dbReference>
<sequence>MRWVKIKLIRESRPEWATRVKEKEDVSALLKRYYRFHDREEALIICLDNKNTPTHIHSLAVGSINLCIVHPREVFKVALLANAAQIIFVHNHPSGDPTPSGEDLKLTRRLAEAGDLMGVSLIDSLIVGENRVESIIKR</sequence>
<evidence type="ECO:0000256" key="5">
    <source>
        <dbReference type="ARBA" id="ARBA00023049"/>
    </source>
</evidence>
<dbReference type="PROSITE" id="PS50249">
    <property type="entry name" value="MPN"/>
    <property type="match status" value="1"/>
</dbReference>
<dbReference type="InterPro" id="IPR025657">
    <property type="entry name" value="RadC_JAB"/>
</dbReference>
<feature type="domain" description="MPN" evidence="6">
    <location>
        <begin position="19"/>
        <end position="138"/>
    </location>
</feature>
<keyword evidence="2" id="KW-0479">Metal-binding</keyword>
<evidence type="ECO:0000256" key="1">
    <source>
        <dbReference type="ARBA" id="ARBA00022670"/>
    </source>
</evidence>
<evidence type="ECO:0000313" key="8">
    <source>
        <dbReference type="Proteomes" id="UP000534783"/>
    </source>
</evidence>